<dbReference type="Pfam" id="PF03810">
    <property type="entry name" value="IBN_N"/>
    <property type="match status" value="1"/>
</dbReference>
<dbReference type="GO" id="GO:0005737">
    <property type="term" value="C:cytoplasm"/>
    <property type="evidence" value="ECO:0007669"/>
    <property type="project" value="TreeGrafter"/>
</dbReference>
<dbReference type="GO" id="GO:0005634">
    <property type="term" value="C:nucleus"/>
    <property type="evidence" value="ECO:0007669"/>
    <property type="project" value="TreeGrafter"/>
</dbReference>
<dbReference type="InterPro" id="IPR045065">
    <property type="entry name" value="XPO1/5"/>
</dbReference>
<dbReference type="FunFam" id="1.25.10.10:FF:000588">
    <property type="entry name" value="exportin-5 isoform X2"/>
    <property type="match status" value="1"/>
</dbReference>
<dbReference type="GO" id="GO:0006405">
    <property type="term" value="P:RNA export from nucleus"/>
    <property type="evidence" value="ECO:0007669"/>
    <property type="project" value="TreeGrafter"/>
</dbReference>
<dbReference type="InterPro" id="IPR001494">
    <property type="entry name" value="Importin-beta_N"/>
</dbReference>
<sequence>MEFGVGSVAQISAELAQVVEVMMSPVVPQQQRLEVYNACERFKETSPLCAQCGLYLAQKAPNRSSVVRHFGLQLMEHCIKYRWTQISQSEKIFIKENAMKLLQEGTEPLLQEEAHIKDALSRVVVEMIKREWPQQWPTLLAELSQACTRGESQTELVLLVFLRLIEDVALLQTLESNQRRKDIYQALTTNMAEIFSFFLRLMEQHISEFQKKSSLGCTSEAAAHSKVVQVVLSTLTGFVEWISINHVMAEDGRLLQILCLLLGDPIFQCSAAECLLQIVNRKGKAEDRKQLMILFSEDALRYIYTAATAAPPVTGTNEFHENHYLFLKKLIQVLTGMATQLCTLWGKDDSSSIRPTHFNIFLDTVLTFTMYSSLTLTHMANAIWIMLYKHEQIKQDPLLLTYIPKYVENTAPKIIKVVYPQGRQANGMSAYCLADYDSVEEFNVFYHRFRSDLLEGFRQATMVAPLVTFSYVQQWLTAKITKGIADLRYQSDQNDPQYLEWEALAQALDSVVSRILLINERPSVQTGLQLLELCLGYSPQDPWVLSALLSCISALFVFLSMSTGSMAMPGVAILPRVLEKIFAALVFEAPGETKGTRSKAAKNVRRHAASLMIKISLKYPLLLLPVFEQIHTMVRGLAIEPSPLSKMETTLLYEALLLISNHFCDYERQTRFVAEIIGDASAKFIALGSESFKGPLELMRFVGLDRSPVENVTEDPACQNRSDLMICICTILCVVKRCSIPDDPDRAARGSFVAALSESGNPIYRNPATPHVIPVLPTLFALLRTMNALFTPAALAALSEGYKNAHELLEVEKAYLLGLNNTNDNERVSEPDQTSLTALIRMQSFLNTIHDICYHMLGSGCHMIGRDFYQLPGLAPALINSVFSNMEMIPDYRLRPIIRVFMKPFIYSCPPAFYESVLVPVLAHVSTHMCQRLSAKWQYIAHLYESGGLDEENTDTQEVIADMLNRNLTRDFVDVLKVALVGGAASDATPPDIMEQDSGGMAVDPPSSRGNCIVAEVVSELGTVVLRHPSTCHSVVLCVLGALAWNDSNASLKATTLTGPVVRALAADGSLTPAMAAHIMVAILQGLQLHGQHEANQGSLITLGAQVYECLRPKFPNIIEVMQKIPGVNPTDLQRFDEKMAVVSTKGNKVEKGKKDLFKKITNQLIGRSVGQLFRKEVKIDNLPRIEVFGNNRQRAIRVDEVSENSTDSGFAALFAGPT</sequence>
<dbReference type="GO" id="GO:0005049">
    <property type="term" value="F:nuclear export signal receptor activity"/>
    <property type="evidence" value="ECO:0007669"/>
    <property type="project" value="InterPro"/>
</dbReference>
<dbReference type="Proteomes" id="UP000053825">
    <property type="component" value="Unassembled WGS sequence"/>
</dbReference>
<organism evidence="3 4">
    <name type="scientific">Habropoda laboriosa</name>
    <dbReference type="NCBI Taxonomy" id="597456"/>
    <lineage>
        <taxon>Eukaryota</taxon>
        <taxon>Metazoa</taxon>
        <taxon>Ecdysozoa</taxon>
        <taxon>Arthropoda</taxon>
        <taxon>Hexapoda</taxon>
        <taxon>Insecta</taxon>
        <taxon>Pterygota</taxon>
        <taxon>Neoptera</taxon>
        <taxon>Endopterygota</taxon>
        <taxon>Hymenoptera</taxon>
        <taxon>Apocrita</taxon>
        <taxon>Aculeata</taxon>
        <taxon>Apoidea</taxon>
        <taxon>Anthophila</taxon>
        <taxon>Apidae</taxon>
        <taxon>Habropoda</taxon>
    </lineage>
</organism>
<dbReference type="SMART" id="SM00913">
    <property type="entry name" value="IBN_N"/>
    <property type="match status" value="1"/>
</dbReference>
<dbReference type="PANTHER" id="PTHR11223">
    <property type="entry name" value="EXPORTIN 1/5"/>
    <property type="match status" value="1"/>
</dbReference>
<dbReference type="GO" id="GO:0031267">
    <property type="term" value="F:small GTPase binding"/>
    <property type="evidence" value="ECO:0007669"/>
    <property type="project" value="InterPro"/>
</dbReference>
<evidence type="ECO:0000259" key="2">
    <source>
        <dbReference type="SMART" id="SM00913"/>
    </source>
</evidence>
<dbReference type="InterPro" id="IPR016024">
    <property type="entry name" value="ARM-type_fold"/>
</dbReference>
<dbReference type="GO" id="GO:0042565">
    <property type="term" value="C:RNA nuclear export complex"/>
    <property type="evidence" value="ECO:0007669"/>
    <property type="project" value="TreeGrafter"/>
</dbReference>
<evidence type="ECO:0000256" key="1">
    <source>
        <dbReference type="ARBA" id="ARBA00009466"/>
    </source>
</evidence>
<feature type="domain" description="Importin N-terminal" evidence="2">
    <location>
        <begin position="35"/>
        <end position="104"/>
    </location>
</feature>
<name>A0A0L7R2Y9_9HYME</name>
<reference evidence="3 4" key="1">
    <citation type="submission" date="2015-07" db="EMBL/GenBank/DDBJ databases">
        <title>The genome of Habropoda laboriosa.</title>
        <authorList>
            <person name="Pan H."/>
            <person name="Kapheim K."/>
        </authorList>
    </citation>
    <scope>NUCLEOTIDE SEQUENCE [LARGE SCALE GENOMIC DNA]</scope>
    <source>
        <strain evidence="3">0110345459</strain>
    </source>
</reference>
<dbReference type="AlphaFoldDB" id="A0A0L7R2Y9"/>
<dbReference type="InterPro" id="IPR045478">
    <property type="entry name" value="Exportin-5_C"/>
</dbReference>
<comment type="similarity">
    <text evidence="1">Belongs to the exportin family.</text>
</comment>
<evidence type="ECO:0000313" key="4">
    <source>
        <dbReference type="Proteomes" id="UP000053825"/>
    </source>
</evidence>
<accession>A0A0L7R2Y9</accession>
<dbReference type="OrthoDB" id="2215036at2759"/>
<dbReference type="STRING" id="597456.A0A0L7R2Y9"/>
<dbReference type="InterPro" id="IPR013598">
    <property type="entry name" value="Exportin-1/Importin-b-like"/>
</dbReference>
<dbReference type="SUPFAM" id="SSF48371">
    <property type="entry name" value="ARM repeat"/>
    <property type="match status" value="1"/>
</dbReference>
<dbReference type="Pfam" id="PF08389">
    <property type="entry name" value="Xpo1"/>
    <property type="match status" value="1"/>
</dbReference>
<evidence type="ECO:0000313" key="3">
    <source>
        <dbReference type="EMBL" id="KOC65194.1"/>
    </source>
</evidence>
<gene>
    <name evidence="3" type="ORF">WH47_01344</name>
</gene>
<proteinExistence type="inferred from homology"/>
<dbReference type="Gene3D" id="1.25.10.10">
    <property type="entry name" value="Leucine-rich Repeat Variant"/>
    <property type="match status" value="1"/>
</dbReference>
<dbReference type="Pfam" id="PF19273">
    <property type="entry name" value="Exportin-5"/>
    <property type="match status" value="1"/>
</dbReference>
<protein>
    <submittedName>
        <fullName evidence="3">Exportin-5</fullName>
    </submittedName>
</protein>
<dbReference type="EMBL" id="KQ414664">
    <property type="protein sequence ID" value="KOC65194.1"/>
    <property type="molecule type" value="Genomic_DNA"/>
</dbReference>
<dbReference type="InterPro" id="IPR011989">
    <property type="entry name" value="ARM-like"/>
</dbReference>
<keyword evidence="4" id="KW-1185">Reference proteome</keyword>
<dbReference type="GO" id="GO:0003723">
    <property type="term" value="F:RNA binding"/>
    <property type="evidence" value="ECO:0007669"/>
    <property type="project" value="TreeGrafter"/>
</dbReference>
<dbReference type="GO" id="GO:0006611">
    <property type="term" value="P:protein export from nucleus"/>
    <property type="evidence" value="ECO:0007669"/>
    <property type="project" value="InterPro"/>
</dbReference>
<dbReference type="PANTHER" id="PTHR11223:SF3">
    <property type="entry name" value="EXPORTIN-5"/>
    <property type="match status" value="1"/>
</dbReference>